<dbReference type="EMBL" id="JAMRDG010000002">
    <property type="protein sequence ID" value="KAJ3684131.1"/>
    <property type="molecule type" value="Genomic_DNA"/>
</dbReference>
<keyword evidence="4" id="KW-1185">Reference proteome</keyword>
<comment type="caution">
    <text evidence="3">The sequence shown here is derived from an EMBL/GenBank/DDBJ whole genome shotgun (WGS) entry which is preliminary data.</text>
</comment>
<evidence type="ECO:0000259" key="2">
    <source>
        <dbReference type="Pfam" id="PF23598"/>
    </source>
</evidence>
<evidence type="ECO:0000313" key="4">
    <source>
        <dbReference type="Proteomes" id="UP001210211"/>
    </source>
</evidence>
<sequence>MHDLLRSFAGDKRKSDSLILRERELVRRSDPLLKLRRLSIENSTVDLSSNFLNEEKSLRTLLLMTNSISEVPSNALQSLSHLRILDLNDSNISCLSDSFGELMQLRYLSASGTNLETLPNSIGNLRKLLYLSLDNCEKLSHFPSSIVNLVELRLLSFEATNVEVFPAGLRKLKKLIHLYNFQPGHNRSQDYSGLEDLGTLSLLSMLRLDNLEKVTDINAAKEANLKDKAHFKELWFCYNPNRGCQVSKPIEEKKVAEHVLNALSPHPSLEILHIIGYFGDQLPNWLHVGANPLKLKFLRYLKIKQCECFSQLPPLGLLPNLDLLMIDGADSVVRIGREFLFNDSQDQIKTKESHSSILPFPQLNELSFDDMSSWEEWSWDERQPAMPKLKKLWIGECPKLTSLPKGLLCHATSLEVLTIKAVQQLKSVEDLRSVKELYVEESSYLERISNLPNLSFIKIRNCPNLKILENLKPRYRMELVDYKMETLPEYLRNAEPEKLIVRCTEELLVTIASLGAGSSERQNFEHIPVVKFYSRNESLYATYQKTPSRFTTNVDSSALS</sequence>
<gene>
    <name evidence="3" type="ORF">LUZ61_013295</name>
</gene>
<dbReference type="Pfam" id="PF23598">
    <property type="entry name" value="LRR_14"/>
    <property type="match status" value="1"/>
</dbReference>
<dbReference type="PANTHER" id="PTHR47186">
    <property type="entry name" value="LEUCINE-RICH REPEAT-CONTAINING PROTEIN 57"/>
    <property type="match status" value="1"/>
</dbReference>
<dbReference type="Gene3D" id="3.80.10.10">
    <property type="entry name" value="Ribonuclease Inhibitor"/>
    <property type="match status" value="3"/>
</dbReference>
<evidence type="ECO:0000313" key="3">
    <source>
        <dbReference type="EMBL" id="KAJ3684131.1"/>
    </source>
</evidence>
<organism evidence="3 4">
    <name type="scientific">Rhynchospora tenuis</name>
    <dbReference type="NCBI Taxonomy" id="198213"/>
    <lineage>
        <taxon>Eukaryota</taxon>
        <taxon>Viridiplantae</taxon>
        <taxon>Streptophyta</taxon>
        <taxon>Embryophyta</taxon>
        <taxon>Tracheophyta</taxon>
        <taxon>Spermatophyta</taxon>
        <taxon>Magnoliopsida</taxon>
        <taxon>Liliopsida</taxon>
        <taxon>Poales</taxon>
        <taxon>Cyperaceae</taxon>
        <taxon>Cyperoideae</taxon>
        <taxon>Rhynchosporeae</taxon>
        <taxon>Rhynchospora</taxon>
    </lineage>
</organism>
<dbReference type="InterPro" id="IPR032675">
    <property type="entry name" value="LRR_dom_sf"/>
</dbReference>
<dbReference type="AlphaFoldDB" id="A0AAD5W8G2"/>
<accession>A0AAD5W8G2</accession>
<dbReference type="PANTHER" id="PTHR47186:SF49">
    <property type="entry name" value="NB-ARC DOMAIN-CONTAINING PROTEIN"/>
    <property type="match status" value="1"/>
</dbReference>
<proteinExistence type="predicted"/>
<reference evidence="3 4" key="1">
    <citation type="journal article" date="2022" name="Cell">
        <title>Repeat-based holocentromeres influence genome architecture and karyotype evolution.</title>
        <authorList>
            <person name="Hofstatter P.G."/>
            <person name="Thangavel G."/>
            <person name="Lux T."/>
            <person name="Neumann P."/>
            <person name="Vondrak T."/>
            <person name="Novak P."/>
            <person name="Zhang M."/>
            <person name="Costa L."/>
            <person name="Castellani M."/>
            <person name="Scott A."/>
            <person name="Toegelov H."/>
            <person name="Fuchs J."/>
            <person name="Mata-Sucre Y."/>
            <person name="Dias Y."/>
            <person name="Vanzela A.L.L."/>
            <person name="Huettel B."/>
            <person name="Almeida C.C.S."/>
            <person name="Simkova H."/>
            <person name="Souza G."/>
            <person name="Pedrosa-Harand A."/>
            <person name="Macas J."/>
            <person name="Mayer K.F.X."/>
            <person name="Houben A."/>
            <person name="Marques A."/>
        </authorList>
    </citation>
    <scope>NUCLEOTIDE SEQUENCE [LARGE SCALE GENOMIC DNA]</scope>
    <source>
        <strain evidence="3">RhyTen1mFocal</strain>
    </source>
</reference>
<dbReference type="Proteomes" id="UP001210211">
    <property type="component" value="Unassembled WGS sequence"/>
</dbReference>
<evidence type="ECO:0000256" key="1">
    <source>
        <dbReference type="ARBA" id="ARBA00022737"/>
    </source>
</evidence>
<name>A0AAD5W8G2_9POAL</name>
<dbReference type="InterPro" id="IPR055414">
    <property type="entry name" value="LRR_R13L4/SHOC2-like"/>
</dbReference>
<feature type="domain" description="Disease resistance R13L4/SHOC-2-like LRR" evidence="2">
    <location>
        <begin position="58"/>
        <end position="394"/>
    </location>
</feature>
<keyword evidence="1" id="KW-0677">Repeat</keyword>
<dbReference type="SUPFAM" id="SSF52058">
    <property type="entry name" value="L domain-like"/>
    <property type="match status" value="1"/>
</dbReference>
<protein>
    <recommendedName>
        <fullName evidence="2">Disease resistance R13L4/SHOC-2-like LRR domain-containing protein</fullName>
    </recommendedName>
</protein>